<organism evidence="2 3">
    <name type="scientific">Periconia macrospinosa</name>
    <dbReference type="NCBI Taxonomy" id="97972"/>
    <lineage>
        <taxon>Eukaryota</taxon>
        <taxon>Fungi</taxon>
        <taxon>Dikarya</taxon>
        <taxon>Ascomycota</taxon>
        <taxon>Pezizomycotina</taxon>
        <taxon>Dothideomycetes</taxon>
        <taxon>Pleosporomycetidae</taxon>
        <taxon>Pleosporales</taxon>
        <taxon>Massarineae</taxon>
        <taxon>Periconiaceae</taxon>
        <taxon>Periconia</taxon>
    </lineage>
</organism>
<feature type="region of interest" description="Disordered" evidence="1">
    <location>
        <begin position="1"/>
        <end position="35"/>
    </location>
</feature>
<reference evidence="2 3" key="1">
    <citation type="journal article" date="2018" name="Sci. Rep.">
        <title>Comparative genomics provides insights into the lifestyle and reveals functional heterogeneity of dark septate endophytic fungi.</title>
        <authorList>
            <person name="Knapp D.G."/>
            <person name="Nemeth J.B."/>
            <person name="Barry K."/>
            <person name="Hainaut M."/>
            <person name="Henrissat B."/>
            <person name="Johnson J."/>
            <person name="Kuo A."/>
            <person name="Lim J.H.P."/>
            <person name="Lipzen A."/>
            <person name="Nolan M."/>
            <person name="Ohm R.A."/>
            <person name="Tamas L."/>
            <person name="Grigoriev I.V."/>
            <person name="Spatafora J.W."/>
            <person name="Nagy L.G."/>
            <person name="Kovacs G.M."/>
        </authorList>
    </citation>
    <scope>NUCLEOTIDE SEQUENCE [LARGE SCALE GENOMIC DNA]</scope>
    <source>
        <strain evidence="2 3">DSE2036</strain>
    </source>
</reference>
<keyword evidence="3" id="KW-1185">Reference proteome</keyword>
<evidence type="ECO:0000256" key="1">
    <source>
        <dbReference type="SAM" id="MobiDB-lite"/>
    </source>
</evidence>
<dbReference type="EMBL" id="KZ805459">
    <property type="protein sequence ID" value="PVH96632.1"/>
    <property type="molecule type" value="Genomic_DNA"/>
</dbReference>
<evidence type="ECO:0000313" key="2">
    <source>
        <dbReference type="EMBL" id="PVH96632.1"/>
    </source>
</evidence>
<evidence type="ECO:0000313" key="3">
    <source>
        <dbReference type="Proteomes" id="UP000244855"/>
    </source>
</evidence>
<accession>A0A2V1DEW1</accession>
<protein>
    <submittedName>
        <fullName evidence="2">Uncharacterized protein</fullName>
    </submittedName>
</protein>
<sequence length="135" mass="15069">MRQPRPELSVPNIESSRRRVGLGPPGGISRKGLARKQSAARSEWAERVQAGNCRAGRYLGLKLWTAQLVVESVSPSGLKLGLARLGVEIDERVSSPISHVSSDLLVWSARHLDELLRARRERLRTPEPTARHRPR</sequence>
<proteinExistence type="predicted"/>
<gene>
    <name evidence="2" type="ORF">DM02DRAFT_114558</name>
</gene>
<dbReference type="Proteomes" id="UP000244855">
    <property type="component" value="Unassembled WGS sequence"/>
</dbReference>
<dbReference type="AlphaFoldDB" id="A0A2V1DEW1"/>
<name>A0A2V1DEW1_9PLEO</name>